<organism evidence="1 2">
    <name type="scientific">Vulcanimicrobium alpinum</name>
    <dbReference type="NCBI Taxonomy" id="3016050"/>
    <lineage>
        <taxon>Bacteria</taxon>
        <taxon>Bacillati</taxon>
        <taxon>Vulcanimicrobiota</taxon>
        <taxon>Vulcanimicrobiia</taxon>
        <taxon>Vulcanimicrobiales</taxon>
        <taxon>Vulcanimicrobiaceae</taxon>
        <taxon>Vulcanimicrobium</taxon>
    </lineage>
</organism>
<dbReference type="EMBL" id="AP025523">
    <property type="protein sequence ID" value="BDE07524.1"/>
    <property type="molecule type" value="Genomic_DNA"/>
</dbReference>
<dbReference type="InterPro" id="IPR013325">
    <property type="entry name" value="RNA_pol_sigma_r2"/>
</dbReference>
<sequence>MIRTIASRVYTIMQLVARREHRRKMEFRPVRETRRMLGRPSEIPTDEALLRRVAARDETAFHLIYRRHAAAVMAVAHRILGDREMAADTTQHTFL</sequence>
<dbReference type="GO" id="GO:0003700">
    <property type="term" value="F:DNA-binding transcription factor activity"/>
    <property type="evidence" value="ECO:0007669"/>
    <property type="project" value="InterPro"/>
</dbReference>
<protein>
    <recommendedName>
        <fullName evidence="3">RNA polymerase sigma-70 region 2 domain-containing protein</fullName>
    </recommendedName>
</protein>
<keyword evidence="2" id="KW-1185">Reference proteome</keyword>
<dbReference type="Gene3D" id="1.10.1740.10">
    <property type="match status" value="1"/>
</dbReference>
<proteinExistence type="predicted"/>
<dbReference type="AlphaFoldDB" id="A0AAN1XYX7"/>
<dbReference type="GO" id="GO:0006352">
    <property type="term" value="P:DNA-templated transcription initiation"/>
    <property type="evidence" value="ECO:0007669"/>
    <property type="project" value="InterPro"/>
</dbReference>
<evidence type="ECO:0000313" key="2">
    <source>
        <dbReference type="Proteomes" id="UP001317532"/>
    </source>
</evidence>
<dbReference type="RefSeq" id="WP_317995107.1">
    <property type="nucleotide sequence ID" value="NZ_AP025523.1"/>
</dbReference>
<dbReference type="Proteomes" id="UP001317532">
    <property type="component" value="Chromosome"/>
</dbReference>
<gene>
    <name evidence="1" type="ORF">WPS_28000</name>
</gene>
<dbReference type="SUPFAM" id="SSF88946">
    <property type="entry name" value="Sigma2 domain of RNA polymerase sigma factors"/>
    <property type="match status" value="1"/>
</dbReference>
<evidence type="ECO:0000313" key="1">
    <source>
        <dbReference type="EMBL" id="BDE07524.1"/>
    </source>
</evidence>
<reference evidence="1 2" key="1">
    <citation type="journal article" date="2022" name="ISME Commun">
        <title>Vulcanimicrobium alpinus gen. nov. sp. nov., the first cultivated representative of the candidate phylum 'Eremiobacterota', is a metabolically versatile aerobic anoxygenic phototroph.</title>
        <authorList>
            <person name="Yabe S."/>
            <person name="Muto K."/>
            <person name="Abe K."/>
            <person name="Yokota A."/>
            <person name="Staudigel H."/>
            <person name="Tebo B.M."/>
        </authorList>
    </citation>
    <scope>NUCLEOTIDE SEQUENCE [LARGE SCALE GENOMIC DNA]</scope>
    <source>
        <strain evidence="1 2">WC8-2</strain>
    </source>
</reference>
<name>A0AAN1XYX7_UNVUL</name>
<evidence type="ECO:0008006" key="3">
    <source>
        <dbReference type="Google" id="ProtNLM"/>
    </source>
</evidence>
<accession>A0AAN1XYX7</accession>
<dbReference type="KEGG" id="vab:WPS_28000"/>